<dbReference type="AlphaFoldDB" id="G7VAT0"/>
<dbReference type="Proteomes" id="UP000005867">
    <property type="component" value="Chromosome"/>
</dbReference>
<dbReference type="HOGENOM" id="CLU_023205_2_3_2"/>
<keyword evidence="3" id="KW-1185">Reference proteome</keyword>
<dbReference type="BioCyc" id="PSP1104324:GJSN-2066-MONOMER"/>
<dbReference type="EMBL" id="CP003098">
    <property type="protein sequence ID" value="AET33508.1"/>
    <property type="molecule type" value="Genomic_DNA"/>
</dbReference>
<dbReference type="PRINTS" id="PR00069">
    <property type="entry name" value="ALDKETRDTASE"/>
</dbReference>
<dbReference type="SUPFAM" id="SSF51430">
    <property type="entry name" value="NAD(P)-linked oxidoreductase"/>
    <property type="match status" value="1"/>
</dbReference>
<reference evidence="2 3" key="1">
    <citation type="journal article" date="2012" name="J. Bacteriol.">
        <title>Complete genome sequence of strain 1860, a crenarchaeon of the genus pyrobaculum able to grow with various electron acceptors.</title>
        <authorList>
            <person name="Mardanov A.V."/>
            <person name="Gumerov V.M."/>
            <person name="Slobodkina G.B."/>
            <person name="Beletsky A.V."/>
            <person name="Bonch-Osmolovskaya E.A."/>
            <person name="Ravin N.V."/>
            <person name="Skryabin K.G."/>
        </authorList>
    </citation>
    <scope>NUCLEOTIDE SEQUENCE [LARGE SCALE GENOMIC DNA]</scope>
    <source>
        <strain evidence="2 3">1860</strain>
    </source>
</reference>
<evidence type="ECO:0000313" key="3">
    <source>
        <dbReference type="Proteomes" id="UP000005867"/>
    </source>
</evidence>
<dbReference type="KEGG" id="pyr:P186_2116"/>
<dbReference type="PANTHER" id="PTHR43638">
    <property type="entry name" value="OXIDOREDUCTASE, ALDO/KETO REDUCTASE FAMILY PROTEIN"/>
    <property type="match status" value="1"/>
</dbReference>
<dbReference type="Gene3D" id="3.20.20.100">
    <property type="entry name" value="NADP-dependent oxidoreductase domain"/>
    <property type="match status" value="1"/>
</dbReference>
<accession>G7VAT0</accession>
<dbReference type="STRING" id="1104324.P186_2116"/>
<dbReference type="PANTHER" id="PTHR43638:SF3">
    <property type="entry name" value="ALDEHYDE REDUCTASE"/>
    <property type="match status" value="1"/>
</dbReference>
<sequence length="268" mass="30382">MWCVPEIGLGTFGIGGDFWRRDDSNDFEWVRALRRGFELGLRLVDTSELYGDGHAEELIKIAASGVEEVLVVSKIHPTTLEPEEVFKRLSRSAERLGRRPWIAMLHWVPAGYTICDVVKVLEAAVARGLADHYGLSNVTHSQLASALTCAKKLQPAAVENRYSLRYRRDELDVLPLAQREGLLYLGYSALERGALALDPLLGSIGRRYEKSAVQIALNWYTKIPNVVPVVKASNARHVEEIAQSIGWEIKEEDWKLIDKQFYIYRLQY</sequence>
<dbReference type="GO" id="GO:0016491">
    <property type="term" value="F:oxidoreductase activity"/>
    <property type="evidence" value="ECO:0007669"/>
    <property type="project" value="InterPro"/>
</dbReference>
<dbReference type="Pfam" id="PF00248">
    <property type="entry name" value="Aldo_ket_red"/>
    <property type="match status" value="1"/>
</dbReference>
<name>G7VAT0_9CREN</name>
<dbReference type="InterPro" id="IPR036812">
    <property type="entry name" value="NAD(P)_OxRdtase_dom_sf"/>
</dbReference>
<proteinExistence type="predicted"/>
<evidence type="ECO:0000259" key="1">
    <source>
        <dbReference type="Pfam" id="PF00248"/>
    </source>
</evidence>
<evidence type="ECO:0000313" key="2">
    <source>
        <dbReference type="EMBL" id="AET33508.1"/>
    </source>
</evidence>
<dbReference type="InterPro" id="IPR023210">
    <property type="entry name" value="NADP_OxRdtase_dom"/>
</dbReference>
<feature type="domain" description="NADP-dependent oxidoreductase" evidence="1">
    <location>
        <begin position="6"/>
        <end position="259"/>
    </location>
</feature>
<gene>
    <name evidence="2" type="ORF">P186_2116</name>
</gene>
<organism evidence="2 3">
    <name type="scientific">Pyrobaculum ferrireducens</name>
    <dbReference type="NCBI Taxonomy" id="1104324"/>
    <lineage>
        <taxon>Archaea</taxon>
        <taxon>Thermoproteota</taxon>
        <taxon>Thermoprotei</taxon>
        <taxon>Thermoproteales</taxon>
        <taxon>Thermoproteaceae</taxon>
        <taxon>Pyrobaculum</taxon>
    </lineage>
</organism>
<protein>
    <submittedName>
        <fullName evidence="2">Oxidoreductase, conjectural</fullName>
    </submittedName>
</protein>
<dbReference type="eggNOG" id="arCOG01619">
    <property type="taxonomic scope" value="Archaea"/>
</dbReference>
<dbReference type="InterPro" id="IPR020471">
    <property type="entry name" value="AKR"/>
</dbReference>